<feature type="DNA-binding region" description="H-T-H motif" evidence="2">
    <location>
        <begin position="89"/>
        <end position="108"/>
    </location>
</feature>
<dbReference type="EMBL" id="VLJV01000001">
    <property type="protein sequence ID" value="TWH21549.1"/>
    <property type="molecule type" value="Genomic_DNA"/>
</dbReference>
<keyword evidence="1 2" id="KW-0238">DNA-binding</keyword>
<name>A0A660CIX9_9PSEU</name>
<reference evidence="4 5" key="1">
    <citation type="submission" date="2019-07" db="EMBL/GenBank/DDBJ databases">
        <title>R&amp;d 2014.</title>
        <authorList>
            <person name="Klenk H.-P."/>
        </authorList>
    </citation>
    <scope>NUCLEOTIDE SEQUENCE [LARGE SCALE GENOMIC DNA]</scope>
    <source>
        <strain evidence="4 5">DSM 43194</strain>
    </source>
</reference>
<dbReference type="SUPFAM" id="SSF46689">
    <property type="entry name" value="Homeodomain-like"/>
    <property type="match status" value="1"/>
</dbReference>
<sequence>MDGVLIESGLVPAERKVWRPDWRAVSLHGGGLGGLGIYGRQARAFWVRLLVEQVLHYRRLVPRPRVHNLDQVLDVAERLAVDEGPERLTVRKLSAESGVPNGAIYHAFGSLSALRGRMWLRAATEFLDLQTELIDEALMSASGFDGAVNAAVAAADAAAVLASRRPAAARMLMTVRREQLLGPELPAELADALLGLDRRLVSEVLRRLAMALWDRRDGSSVEVVTTCVVDLPTALLRRDLSQATVDGTVRIGSDVRARLSTAVRAILDHEPPSRG</sequence>
<evidence type="ECO:0000313" key="5">
    <source>
        <dbReference type="Proteomes" id="UP000317303"/>
    </source>
</evidence>
<feature type="domain" description="HTH tetR-type" evidence="3">
    <location>
        <begin position="66"/>
        <end position="126"/>
    </location>
</feature>
<dbReference type="AlphaFoldDB" id="A0A660CIX9"/>
<protein>
    <submittedName>
        <fullName evidence="4">TetR family transcriptional regulator</fullName>
    </submittedName>
</protein>
<keyword evidence="5" id="KW-1185">Reference proteome</keyword>
<evidence type="ECO:0000256" key="1">
    <source>
        <dbReference type="ARBA" id="ARBA00023125"/>
    </source>
</evidence>
<gene>
    <name evidence="4" type="ORF">JD82_03414</name>
</gene>
<organism evidence="4 5">
    <name type="scientific">Prauserella rugosa</name>
    <dbReference type="NCBI Taxonomy" id="43354"/>
    <lineage>
        <taxon>Bacteria</taxon>
        <taxon>Bacillati</taxon>
        <taxon>Actinomycetota</taxon>
        <taxon>Actinomycetes</taxon>
        <taxon>Pseudonocardiales</taxon>
        <taxon>Pseudonocardiaceae</taxon>
        <taxon>Prauserella</taxon>
    </lineage>
</organism>
<comment type="caution">
    <text evidence="4">The sequence shown here is derived from an EMBL/GenBank/DDBJ whole genome shotgun (WGS) entry which is preliminary data.</text>
</comment>
<dbReference type="InterPro" id="IPR001647">
    <property type="entry name" value="HTH_TetR"/>
</dbReference>
<dbReference type="Gene3D" id="1.10.357.10">
    <property type="entry name" value="Tetracycline Repressor, domain 2"/>
    <property type="match status" value="1"/>
</dbReference>
<dbReference type="InterPro" id="IPR009057">
    <property type="entry name" value="Homeodomain-like_sf"/>
</dbReference>
<dbReference type="OrthoDB" id="8701707at2"/>
<proteinExistence type="predicted"/>
<evidence type="ECO:0000259" key="3">
    <source>
        <dbReference type="PROSITE" id="PS50977"/>
    </source>
</evidence>
<dbReference type="Pfam" id="PF00440">
    <property type="entry name" value="TetR_N"/>
    <property type="match status" value="1"/>
</dbReference>
<accession>A0A660CIX9</accession>
<dbReference type="Proteomes" id="UP000317303">
    <property type="component" value="Unassembled WGS sequence"/>
</dbReference>
<evidence type="ECO:0000256" key="2">
    <source>
        <dbReference type="PROSITE-ProRule" id="PRU00335"/>
    </source>
</evidence>
<evidence type="ECO:0000313" key="4">
    <source>
        <dbReference type="EMBL" id="TWH21549.1"/>
    </source>
</evidence>
<dbReference type="GO" id="GO:0003677">
    <property type="term" value="F:DNA binding"/>
    <property type="evidence" value="ECO:0007669"/>
    <property type="project" value="UniProtKB-UniRule"/>
</dbReference>
<dbReference type="PROSITE" id="PS50977">
    <property type="entry name" value="HTH_TETR_2"/>
    <property type="match status" value="1"/>
</dbReference>